<dbReference type="PANTHER" id="PTHR48048:SF94">
    <property type="entry name" value="GLYCOSYLTRANSFERASE"/>
    <property type="match status" value="1"/>
</dbReference>
<dbReference type="PANTHER" id="PTHR48048">
    <property type="entry name" value="GLYCOSYLTRANSFERASE"/>
    <property type="match status" value="1"/>
</dbReference>
<evidence type="ECO:0000256" key="3">
    <source>
        <dbReference type="ARBA" id="ARBA00022679"/>
    </source>
</evidence>
<dbReference type="EC" id="2.4.1.-" evidence="5"/>
<evidence type="ECO:0000313" key="6">
    <source>
        <dbReference type="EMBL" id="GMN23792.1"/>
    </source>
</evidence>
<evidence type="ECO:0000313" key="7">
    <source>
        <dbReference type="Proteomes" id="UP001187192"/>
    </source>
</evidence>
<comment type="similarity">
    <text evidence="1 4">Belongs to the UDP-glycosyltransferase family.</text>
</comment>
<dbReference type="AlphaFoldDB" id="A0AA87YWT8"/>
<dbReference type="SUPFAM" id="SSF53756">
    <property type="entry name" value="UDP-Glycosyltransferase/glycogen phosphorylase"/>
    <property type="match status" value="1"/>
</dbReference>
<evidence type="ECO:0000256" key="1">
    <source>
        <dbReference type="ARBA" id="ARBA00009995"/>
    </source>
</evidence>
<protein>
    <recommendedName>
        <fullName evidence="5">Glycosyltransferase</fullName>
        <ecNumber evidence="5">2.4.1.-</ecNumber>
    </recommendedName>
</protein>
<evidence type="ECO:0000256" key="5">
    <source>
        <dbReference type="RuleBase" id="RU362057"/>
    </source>
</evidence>
<gene>
    <name evidence="6" type="ORF">TIFTF001_000274</name>
</gene>
<dbReference type="InterPro" id="IPR002213">
    <property type="entry name" value="UDP_glucos_trans"/>
</dbReference>
<dbReference type="Proteomes" id="UP001187192">
    <property type="component" value="Unassembled WGS sequence"/>
</dbReference>
<dbReference type="EMBL" id="BTGU01000001">
    <property type="protein sequence ID" value="GMN23792.1"/>
    <property type="molecule type" value="Genomic_DNA"/>
</dbReference>
<accession>A0AA87YWT8</accession>
<keyword evidence="3 4" id="KW-0808">Transferase</keyword>
<evidence type="ECO:0000256" key="4">
    <source>
        <dbReference type="RuleBase" id="RU003718"/>
    </source>
</evidence>
<dbReference type="PROSITE" id="PS00375">
    <property type="entry name" value="UDPGT"/>
    <property type="match status" value="1"/>
</dbReference>
<dbReference type="InterPro" id="IPR035595">
    <property type="entry name" value="UDP_glycos_trans_CS"/>
</dbReference>
<dbReference type="InterPro" id="IPR050481">
    <property type="entry name" value="UDP-glycosyltransf_plant"/>
</dbReference>
<dbReference type="GO" id="GO:0035251">
    <property type="term" value="F:UDP-glucosyltransferase activity"/>
    <property type="evidence" value="ECO:0007669"/>
    <property type="project" value="InterPro"/>
</dbReference>
<dbReference type="CDD" id="cd03784">
    <property type="entry name" value="GT1_Gtf-like"/>
    <property type="match status" value="1"/>
</dbReference>
<name>A0AA87YWT8_FICCA</name>
<sequence>MIDSRSQFSAFAPDANAYTKSLVGSQSPVSLIDLPQVDSPPMKLLKSLVHYIYVYIESLIPHVRNLLTDIVSSRSNSISTQVSGVVLDFFCLPLMDVANELGLPSYMFWTTNLGFLGLMLYLPTRHEQISTEFKDSHPDMMLPGFLNPVPVSVLPSSMFNKDGGYNTCVKLAQRFRETKGIIVNALAELESHVVNSFADGQTLPIYMVGPVLDPSLDQVQRDRIMKWLDEQPPSSVVFLCFGSMGHFGVSQLREIAAGLECSGHRFLWSIRVPQPESLKAILPQGFLERIGGKGMLCDGWVPQVEILAHSTMGGFVSHSGWNSILESLWYGVPIATWPIYAEQQMNVFLMLREYGLAVELRLDYRNDGDLVMADKIKTAVRRLMENESDLRKKVQEMSDRARKAVSEGGSSFTAVGKFVNDILGCN</sequence>
<dbReference type="Gene3D" id="3.40.50.2000">
    <property type="entry name" value="Glycogen Phosphorylase B"/>
    <property type="match status" value="2"/>
</dbReference>
<keyword evidence="7" id="KW-1185">Reference proteome</keyword>
<reference evidence="6" key="1">
    <citation type="submission" date="2023-07" db="EMBL/GenBank/DDBJ databases">
        <title>draft genome sequence of fig (Ficus carica).</title>
        <authorList>
            <person name="Takahashi T."/>
            <person name="Nishimura K."/>
        </authorList>
    </citation>
    <scope>NUCLEOTIDE SEQUENCE</scope>
</reference>
<comment type="caution">
    <text evidence="6">The sequence shown here is derived from an EMBL/GenBank/DDBJ whole genome shotgun (WGS) entry which is preliminary data.</text>
</comment>
<organism evidence="6 7">
    <name type="scientific">Ficus carica</name>
    <name type="common">Common fig</name>
    <dbReference type="NCBI Taxonomy" id="3494"/>
    <lineage>
        <taxon>Eukaryota</taxon>
        <taxon>Viridiplantae</taxon>
        <taxon>Streptophyta</taxon>
        <taxon>Embryophyta</taxon>
        <taxon>Tracheophyta</taxon>
        <taxon>Spermatophyta</taxon>
        <taxon>Magnoliopsida</taxon>
        <taxon>eudicotyledons</taxon>
        <taxon>Gunneridae</taxon>
        <taxon>Pentapetalae</taxon>
        <taxon>rosids</taxon>
        <taxon>fabids</taxon>
        <taxon>Rosales</taxon>
        <taxon>Moraceae</taxon>
        <taxon>Ficeae</taxon>
        <taxon>Ficus</taxon>
    </lineage>
</organism>
<keyword evidence="2 4" id="KW-0328">Glycosyltransferase</keyword>
<evidence type="ECO:0000256" key="2">
    <source>
        <dbReference type="ARBA" id="ARBA00022676"/>
    </source>
</evidence>
<dbReference type="Pfam" id="PF00201">
    <property type="entry name" value="UDPGT"/>
    <property type="match status" value="1"/>
</dbReference>
<dbReference type="FunFam" id="3.40.50.2000:FF:000056">
    <property type="entry name" value="Glycosyltransferase"/>
    <property type="match status" value="1"/>
</dbReference>
<proteinExistence type="inferred from homology"/>